<keyword evidence="2" id="KW-1185">Reference proteome</keyword>
<dbReference type="InParanoid" id="K5XIU5"/>
<evidence type="ECO:0000313" key="1">
    <source>
        <dbReference type="EMBL" id="EKM83413.1"/>
    </source>
</evidence>
<gene>
    <name evidence="1" type="ORF">AGABI1DRAFT_110079</name>
</gene>
<evidence type="ECO:0000313" key="2">
    <source>
        <dbReference type="Proteomes" id="UP000008493"/>
    </source>
</evidence>
<accession>K5XIU5</accession>
<dbReference type="EMBL" id="JH971385">
    <property type="protein sequence ID" value="EKM83413.1"/>
    <property type="molecule type" value="Genomic_DNA"/>
</dbReference>
<protein>
    <submittedName>
        <fullName evidence="1">Uncharacterized protein</fullName>
    </submittedName>
</protein>
<dbReference type="HOGENOM" id="CLU_2757210_0_0_1"/>
<sequence>MMLKKPRSECYNALDERAENVLVLSMSCWLKSVKSLIWRKPQSPAVITSNSTQTSSVSFLITSNLFLSRE</sequence>
<dbReference type="KEGG" id="abp:AGABI1DRAFT110079"/>
<dbReference type="Proteomes" id="UP000008493">
    <property type="component" value="Unassembled WGS sequence"/>
</dbReference>
<dbReference type="GeneID" id="18822839"/>
<dbReference type="AlphaFoldDB" id="K5XIU5"/>
<reference evidence="2" key="1">
    <citation type="journal article" date="2012" name="Proc. Natl. Acad. Sci. U.S.A.">
        <title>Genome sequence of the button mushroom Agaricus bisporus reveals mechanisms governing adaptation to a humic-rich ecological niche.</title>
        <authorList>
            <person name="Morin E."/>
            <person name="Kohler A."/>
            <person name="Baker A.R."/>
            <person name="Foulongne-Oriol M."/>
            <person name="Lombard V."/>
            <person name="Nagy L.G."/>
            <person name="Ohm R.A."/>
            <person name="Patyshakuliyeva A."/>
            <person name="Brun A."/>
            <person name="Aerts A.L."/>
            <person name="Bailey A.M."/>
            <person name="Billette C."/>
            <person name="Coutinho P.M."/>
            <person name="Deakin G."/>
            <person name="Doddapaneni H."/>
            <person name="Floudas D."/>
            <person name="Grimwood J."/>
            <person name="Hilden K."/>
            <person name="Kuees U."/>
            <person name="LaButti K.M."/>
            <person name="Lapidus A."/>
            <person name="Lindquist E.A."/>
            <person name="Lucas S.M."/>
            <person name="Murat C."/>
            <person name="Riley R.W."/>
            <person name="Salamov A.A."/>
            <person name="Schmutz J."/>
            <person name="Subramanian V."/>
            <person name="Woesten H.A.B."/>
            <person name="Xu J."/>
            <person name="Eastwood D.C."/>
            <person name="Foster G.D."/>
            <person name="Sonnenberg A.S."/>
            <person name="Cullen D."/>
            <person name="de Vries R.P."/>
            <person name="Lundell T."/>
            <person name="Hibbett D.S."/>
            <person name="Henrissat B."/>
            <person name="Burton K.S."/>
            <person name="Kerrigan R.W."/>
            <person name="Challen M.P."/>
            <person name="Grigoriev I.V."/>
            <person name="Martin F."/>
        </authorList>
    </citation>
    <scope>NUCLEOTIDE SEQUENCE [LARGE SCALE GENOMIC DNA]</scope>
    <source>
        <strain evidence="2">JB137-S8 / ATCC MYA-4627 / FGSC 10392</strain>
    </source>
</reference>
<organism evidence="1 2">
    <name type="scientific">Agaricus bisporus var. burnettii (strain JB137-S8 / ATCC MYA-4627 / FGSC 10392)</name>
    <name type="common">White button mushroom</name>
    <dbReference type="NCBI Taxonomy" id="597362"/>
    <lineage>
        <taxon>Eukaryota</taxon>
        <taxon>Fungi</taxon>
        <taxon>Dikarya</taxon>
        <taxon>Basidiomycota</taxon>
        <taxon>Agaricomycotina</taxon>
        <taxon>Agaricomycetes</taxon>
        <taxon>Agaricomycetidae</taxon>
        <taxon>Agaricales</taxon>
        <taxon>Agaricineae</taxon>
        <taxon>Agaricaceae</taxon>
        <taxon>Agaricus</taxon>
    </lineage>
</organism>
<proteinExistence type="predicted"/>
<name>K5XIU5_AGABU</name>
<dbReference type="RefSeq" id="XP_007325376.1">
    <property type="nucleotide sequence ID" value="XM_007325314.1"/>
</dbReference>